<dbReference type="EMBL" id="BK015844">
    <property type="protein sequence ID" value="DAE27656.1"/>
    <property type="molecule type" value="Genomic_DNA"/>
</dbReference>
<protein>
    <submittedName>
        <fullName evidence="1">Uncharacterized protein</fullName>
    </submittedName>
</protein>
<reference evidence="1" key="1">
    <citation type="journal article" date="2021" name="Proc. Natl. Acad. Sci. U.S.A.">
        <title>A Catalog of Tens of Thousands of Viruses from Human Metagenomes Reveals Hidden Associations with Chronic Diseases.</title>
        <authorList>
            <person name="Tisza M.J."/>
            <person name="Buck C.B."/>
        </authorList>
    </citation>
    <scope>NUCLEOTIDE SEQUENCE</scope>
    <source>
        <strain evidence="1">Ct6zJ3</strain>
    </source>
</reference>
<sequence length="193" mass="21776">MTTTSNATLTIADIQHINHLCIVEHMNNAQIADATGFSLADIDAVIRGVYVDDLAEQWKDDADITLQEYDTIRRRYQPGKLHRDTEYAIARDMLIRPETVLAIAHSRFSNAHTHPAEKTVKVKPAKPKAVRKLVPTDLDEIHKLERFGWPAAEIAGKLGVPVEVVAHVQRCLRNRWSYPDTLESVNSKFSEAE</sequence>
<proteinExistence type="predicted"/>
<organism evidence="1">
    <name type="scientific">virus sp. ct6zJ3</name>
    <dbReference type="NCBI Taxonomy" id="2826792"/>
    <lineage>
        <taxon>Viruses</taxon>
    </lineage>
</organism>
<accession>A0A8S5R8E1</accession>
<name>A0A8S5R8E1_9VIRU</name>
<evidence type="ECO:0000313" key="1">
    <source>
        <dbReference type="EMBL" id="DAE27656.1"/>
    </source>
</evidence>